<dbReference type="SUPFAM" id="SSF141868">
    <property type="entry name" value="EAL domain-like"/>
    <property type="match status" value="1"/>
</dbReference>
<keyword evidence="1" id="KW-0812">Transmembrane</keyword>
<feature type="domain" description="EAL" evidence="2">
    <location>
        <begin position="18"/>
        <end position="267"/>
    </location>
</feature>
<protein>
    <submittedName>
        <fullName evidence="3">EAL domain-containing protein</fullName>
    </submittedName>
</protein>
<keyword evidence="1" id="KW-1133">Transmembrane helix</keyword>
<feature type="transmembrane region" description="Helical" evidence="1">
    <location>
        <begin position="260"/>
        <end position="280"/>
    </location>
</feature>
<evidence type="ECO:0000259" key="2">
    <source>
        <dbReference type="PROSITE" id="PS50883"/>
    </source>
</evidence>
<evidence type="ECO:0000313" key="3">
    <source>
        <dbReference type="EMBL" id="MBD2315285.1"/>
    </source>
</evidence>
<keyword evidence="4" id="KW-1185">Reference proteome</keyword>
<comment type="caution">
    <text evidence="3">The sequence shown here is derived from an EMBL/GenBank/DDBJ whole genome shotgun (WGS) entry which is preliminary data.</text>
</comment>
<keyword evidence="1" id="KW-0472">Membrane</keyword>
<dbReference type="PANTHER" id="PTHR33121">
    <property type="entry name" value="CYCLIC DI-GMP PHOSPHODIESTERASE PDEF"/>
    <property type="match status" value="1"/>
</dbReference>
<evidence type="ECO:0000256" key="1">
    <source>
        <dbReference type="SAM" id="Phobius"/>
    </source>
</evidence>
<dbReference type="PROSITE" id="PS50883">
    <property type="entry name" value="EAL"/>
    <property type="match status" value="1"/>
</dbReference>
<sequence>MIEVMEPEFNPLTTAHIDLQLAEEFPEIRLEAEKFELWFQPVYELATGKILHNEVLVRWRDEQGSLRQPQELLIALQDTQLLNQLDRIVVEKSIAVLSQQANIKVSINLSDEIFVDQEFLAQLYAWFNQYKVAAKRISFEIEEEILFQKQSLVLPFITELQMMGCDIVIDNFTGRFFSLLELQQLPIAIIKLDRRFARQPLSLAQKQLVTAIAYTSKIYQKQCVLKGIDDKFALNFANNLGIKGVQGYSLCRPQEKPKTFGLIGLMLIRIIAVVVLLYIIKSFMGIDIFPNIHAWEVISDFMQSIFEGK</sequence>
<name>A0ABR8C4K7_9CYAN</name>
<gene>
    <name evidence="3" type="ORF">H6G05_00290</name>
</gene>
<dbReference type="InterPro" id="IPR035919">
    <property type="entry name" value="EAL_sf"/>
</dbReference>
<reference evidence="3 4" key="1">
    <citation type="journal article" date="2020" name="ISME J.">
        <title>Comparative genomics reveals insights into cyanobacterial evolution and habitat adaptation.</title>
        <authorList>
            <person name="Chen M.Y."/>
            <person name="Teng W.K."/>
            <person name="Zhao L."/>
            <person name="Hu C.X."/>
            <person name="Zhou Y.K."/>
            <person name="Han B.P."/>
            <person name="Song L.R."/>
            <person name="Shu W.S."/>
        </authorList>
    </citation>
    <scope>NUCLEOTIDE SEQUENCE [LARGE SCALE GENOMIC DNA]</scope>
    <source>
        <strain evidence="3 4">FACHB-1050</strain>
    </source>
</reference>
<dbReference type="RefSeq" id="WP_190575265.1">
    <property type="nucleotide sequence ID" value="NZ_CAWPQU010000001.1"/>
</dbReference>
<dbReference type="PANTHER" id="PTHR33121:SF70">
    <property type="entry name" value="SIGNALING PROTEIN YKOW"/>
    <property type="match status" value="1"/>
</dbReference>
<dbReference type="InterPro" id="IPR001633">
    <property type="entry name" value="EAL_dom"/>
</dbReference>
<dbReference type="InterPro" id="IPR050706">
    <property type="entry name" value="Cyclic-di-GMP_PDE-like"/>
</dbReference>
<dbReference type="SMART" id="SM00052">
    <property type="entry name" value="EAL"/>
    <property type="match status" value="1"/>
</dbReference>
<dbReference type="Proteomes" id="UP000618445">
    <property type="component" value="Unassembled WGS sequence"/>
</dbReference>
<proteinExistence type="predicted"/>
<accession>A0ABR8C4K7</accession>
<evidence type="ECO:0000313" key="4">
    <source>
        <dbReference type="Proteomes" id="UP000618445"/>
    </source>
</evidence>
<dbReference type="Pfam" id="PF00563">
    <property type="entry name" value="EAL"/>
    <property type="match status" value="1"/>
</dbReference>
<organism evidence="3 4">
    <name type="scientific">Phormidium tenue FACHB-1050</name>
    <dbReference type="NCBI Taxonomy" id="2692857"/>
    <lineage>
        <taxon>Bacteria</taxon>
        <taxon>Bacillati</taxon>
        <taxon>Cyanobacteriota</taxon>
        <taxon>Cyanophyceae</taxon>
        <taxon>Oscillatoriophycideae</taxon>
        <taxon>Oscillatoriales</taxon>
        <taxon>Oscillatoriaceae</taxon>
        <taxon>Phormidium</taxon>
    </lineage>
</organism>
<dbReference type="EMBL" id="JACJQY010000001">
    <property type="protein sequence ID" value="MBD2315285.1"/>
    <property type="molecule type" value="Genomic_DNA"/>
</dbReference>
<dbReference type="Gene3D" id="3.20.20.450">
    <property type="entry name" value="EAL domain"/>
    <property type="match status" value="1"/>
</dbReference>
<dbReference type="CDD" id="cd01948">
    <property type="entry name" value="EAL"/>
    <property type="match status" value="1"/>
</dbReference>